<dbReference type="EMBL" id="JAHRHJ020000005">
    <property type="protein sequence ID" value="KAH9316466.1"/>
    <property type="molecule type" value="Genomic_DNA"/>
</dbReference>
<dbReference type="SUPFAM" id="SSF52047">
    <property type="entry name" value="RNI-like"/>
    <property type="match status" value="1"/>
</dbReference>
<dbReference type="Pfam" id="PF25372">
    <property type="entry name" value="DUF7885"/>
    <property type="match status" value="1"/>
</dbReference>
<proteinExistence type="predicted"/>
<dbReference type="Gene3D" id="3.80.10.10">
    <property type="entry name" value="Ribonuclease Inhibitor"/>
    <property type="match status" value="1"/>
</dbReference>
<feature type="non-terminal residue" evidence="2">
    <location>
        <position position="107"/>
    </location>
</feature>
<reference evidence="2 3" key="1">
    <citation type="journal article" date="2021" name="Nat. Plants">
        <title>The Taxus genome provides insights into paclitaxel biosynthesis.</title>
        <authorList>
            <person name="Xiong X."/>
            <person name="Gou J."/>
            <person name="Liao Q."/>
            <person name="Li Y."/>
            <person name="Zhou Q."/>
            <person name="Bi G."/>
            <person name="Li C."/>
            <person name="Du R."/>
            <person name="Wang X."/>
            <person name="Sun T."/>
            <person name="Guo L."/>
            <person name="Liang H."/>
            <person name="Lu P."/>
            <person name="Wu Y."/>
            <person name="Zhang Z."/>
            <person name="Ro D.K."/>
            <person name="Shang Y."/>
            <person name="Huang S."/>
            <person name="Yan J."/>
        </authorList>
    </citation>
    <scope>NUCLEOTIDE SEQUENCE [LARGE SCALE GENOMIC DNA]</scope>
    <source>
        <strain evidence="2">Ta-2019</strain>
    </source>
</reference>
<feature type="domain" description="F-box/LRR-repeat protein 15-like leucin rich repeat" evidence="1">
    <location>
        <begin position="11"/>
        <end position="104"/>
    </location>
</feature>
<sequence>GFSCTISKTTKKHPVTDRGVIAIAEGCSKLEVLSLSGCSKVTDSATRTLAFRCRNLKILHLSSCKSLTDIGVTFLLHQLNNSLCLLDLVGCKSITKGVMATFSLLAE</sequence>
<accession>A0AA38G4G5</accession>
<dbReference type="GO" id="GO:0031146">
    <property type="term" value="P:SCF-dependent proteasomal ubiquitin-dependent protein catabolic process"/>
    <property type="evidence" value="ECO:0007669"/>
    <property type="project" value="TreeGrafter"/>
</dbReference>
<dbReference type="InterPro" id="IPR006553">
    <property type="entry name" value="Leu-rich_rpt_Cys-con_subtyp"/>
</dbReference>
<dbReference type="GO" id="GO:0019005">
    <property type="term" value="C:SCF ubiquitin ligase complex"/>
    <property type="evidence" value="ECO:0007669"/>
    <property type="project" value="TreeGrafter"/>
</dbReference>
<dbReference type="PANTHER" id="PTHR13318">
    <property type="entry name" value="PARTNER OF PAIRED, ISOFORM B-RELATED"/>
    <property type="match status" value="1"/>
</dbReference>
<dbReference type="InterPro" id="IPR057207">
    <property type="entry name" value="FBXL15_LRR"/>
</dbReference>
<evidence type="ECO:0000313" key="2">
    <source>
        <dbReference type="EMBL" id="KAH9316466.1"/>
    </source>
</evidence>
<evidence type="ECO:0000313" key="3">
    <source>
        <dbReference type="Proteomes" id="UP000824469"/>
    </source>
</evidence>
<dbReference type="InterPro" id="IPR032675">
    <property type="entry name" value="LRR_dom_sf"/>
</dbReference>
<dbReference type="SMART" id="SM00367">
    <property type="entry name" value="LRR_CC"/>
    <property type="match status" value="2"/>
</dbReference>
<gene>
    <name evidence="2" type="ORF">KI387_025093</name>
</gene>
<dbReference type="AlphaFoldDB" id="A0AA38G4G5"/>
<name>A0AA38G4G5_TAXCH</name>
<protein>
    <recommendedName>
        <fullName evidence="1">F-box/LRR-repeat protein 15-like leucin rich repeat domain-containing protein</fullName>
    </recommendedName>
</protein>
<feature type="non-terminal residue" evidence="2">
    <location>
        <position position="1"/>
    </location>
</feature>
<evidence type="ECO:0000259" key="1">
    <source>
        <dbReference type="Pfam" id="PF25372"/>
    </source>
</evidence>
<dbReference type="OMA" id="LAFQCRQ"/>
<organism evidence="2 3">
    <name type="scientific">Taxus chinensis</name>
    <name type="common">Chinese yew</name>
    <name type="synonym">Taxus wallichiana var. chinensis</name>
    <dbReference type="NCBI Taxonomy" id="29808"/>
    <lineage>
        <taxon>Eukaryota</taxon>
        <taxon>Viridiplantae</taxon>
        <taxon>Streptophyta</taxon>
        <taxon>Embryophyta</taxon>
        <taxon>Tracheophyta</taxon>
        <taxon>Spermatophyta</taxon>
        <taxon>Pinopsida</taxon>
        <taxon>Pinidae</taxon>
        <taxon>Conifers II</taxon>
        <taxon>Cupressales</taxon>
        <taxon>Taxaceae</taxon>
        <taxon>Taxus</taxon>
    </lineage>
</organism>
<dbReference type="Proteomes" id="UP000824469">
    <property type="component" value="Unassembled WGS sequence"/>
</dbReference>
<keyword evidence="3" id="KW-1185">Reference proteome</keyword>
<comment type="caution">
    <text evidence="2">The sequence shown here is derived from an EMBL/GenBank/DDBJ whole genome shotgun (WGS) entry which is preliminary data.</text>
</comment>